<dbReference type="VEuPathDB" id="ToxoDB:cyc_02552"/>
<dbReference type="SMART" id="SM00212">
    <property type="entry name" value="UBCc"/>
    <property type="match status" value="1"/>
</dbReference>
<evidence type="ECO:0000259" key="1">
    <source>
        <dbReference type="PROSITE" id="PS50127"/>
    </source>
</evidence>
<gene>
    <name evidence="2" type="ORF">cyc_02552</name>
</gene>
<dbReference type="VEuPathDB" id="ToxoDB:LOC34619392"/>
<reference evidence="2 3" key="1">
    <citation type="journal article" date="2016" name="BMC Genomics">
        <title>Comparative genomics reveals Cyclospora cayetanensis possesses coccidia-like metabolism and invasion components but unique surface antigens.</title>
        <authorList>
            <person name="Liu S."/>
            <person name="Wang L."/>
            <person name="Zheng H."/>
            <person name="Xu Z."/>
            <person name="Roellig D.M."/>
            <person name="Li N."/>
            <person name="Frace M.A."/>
            <person name="Tang K."/>
            <person name="Arrowood M.J."/>
            <person name="Moss D.M."/>
            <person name="Zhang L."/>
            <person name="Feng Y."/>
            <person name="Xiao L."/>
        </authorList>
    </citation>
    <scope>NUCLEOTIDE SEQUENCE [LARGE SCALE GENOMIC DNA]</scope>
    <source>
        <strain evidence="2 3">CHN_HEN01</strain>
    </source>
</reference>
<dbReference type="EMBL" id="JROU02001807">
    <property type="protein sequence ID" value="OEH75175.1"/>
    <property type="molecule type" value="Genomic_DNA"/>
</dbReference>
<dbReference type="InterPro" id="IPR016135">
    <property type="entry name" value="UBQ-conjugating_enzyme/RWD"/>
</dbReference>
<dbReference type="InterPro" id="IPR000608">
    <property type="entry name" value="UBC"/>
</dbReference>
<dbReference type="Proteomes" id="UP000095192">
    <property type="component" value="Unassembled WGS sequence"/>
</dbReference>
<dbReference type="AlphaFoldDB" id="A0A1D3CVD8"/>
<evidence type="ECO:0000313" key="2">
    <source>
        <dbReference type="EMBL" id="OEH75175.1"/>
    </source>
</evidence>
<dbReference type="PROSITE" id="PS50127">
    <property type="entry name" value="UBC_2"/>
    <property type="match status" value="1"/>
</dbReference>
<evidence type="ECO:0000313" key="3">
    <source>
        <dbReference type="Proteomes" id="UP000095192"/>
    </source>
</evidence>
<dbReference type="InterPro" id="IPR050113">
    <property type="entry name" value="Ub_conjugating_enzyme"/>
</dbReference>
<organism evidence="2 3">
    <name type="scientific">Cyclospora cayetanensis</name>
    <dbReference type="NCBI Taxonomy" id="88456"/>
    <lineage>
        <taxon>Eukaryota</taxon>
        <taxon>Sar</taxon>
        <taxon>Alveolata</taxon>
        <taxon>Apicomplexa</taxon>
        <taxon>Conoidasida</taxon>
        <taxon>Coccidia</taxon>
        <taxon>Eucoccidiorida</taxon>
        <taxon>Eimeriorina</taxon>
        <taxon>Eimeriidae</taxon>
        <taxon>Cyclospora</taxon>
    </lineage>
</organism>
<protein>
    <submittedName>
        <fullName evidence="2">Ubiquitin conjugating enzyme e2</fullName>
    </submittedName>
</protein>
<dbReference type="Gene3D" id="3.10.110.10">
    <property type="entry name" value="Ubiquitin Conjugating Enzyme"/>
    <property type="match status" value="1"/>
</dbReference>
<dbReference type="InParanoid" id="A0A1D3CVD8"/>
<sequence length="345" mass="38402">MPVTLSFVCYRLAFASSEDNILEWTALIKGPRDSPYQDGTWCLQIVCPPAYPLSPPRVHLLTKCFHPNIDFRTGAICMDILNEGCWTPAWNLHFVCLAIISLLDSPNADSPLNCDAGNLIRSGDMRGFRSMARMYTKELACGRDALKGERRRAALRATMKWVIRLLLVAAAAAAPVVQWSPVAKYPKSQESTSKPKIAPQQDIEKLQPRPIPEIWKWCKEEPSLIKNVEVLFENYPLVPGTNFNVIIRGDVLEPLDEVTVKTRITVGGLLSIVDTQDLCKGPKKRCPYTAGHQEQRLTYPITITLFGNVYTKAIMYAGQKPIACIDLGPLVTKSAKVVPALIKVL</sequence>
<dbReference type="SUPFAM" id="SSF54495">
    <property type="entry name" value="UBC-like"/>
    <property type="match status" value="1"/>
</dbReference>
<keyword evidence="3" id="KW-1185">Reference proteome</keyword>
<dbReference type="Pfam" id="PF00179">
    <property type="entry name" value="UQ_con"/>
    <property type="match status" value="1"/>
</dbReference>
<accession>A0A1D3CVD8</accession>
<proteinExistence type="predicted"/>
<dbReference type="CDD" id="cd23812">
    <property type="entry name" value="UBCc_ScPEX4-like"/>
    <property type="match status" value="1"/>
</dbReference>
<feature type="domain" description="UBC core" evidence="1">
    <location>
        <begin position="1"/>
        <end position="141"/>
    </location>
</feature>
<dbReference type="PANTHER" id="PTHR24067">
    <property type="entry name" value="UBIQUITIN-CONJUGATING ENZYME E2"/>
    <property type="match status" value="1"/>
</dbReference>
<name>A0A1D3CVD8_9EIME</name>
<comment type="caution">
    <text evidence="2">The sequence shown here is derived from an EMBL/GenBank/DDBJ whole genome shotgun (WGS) entry which is preliminary data.</text>
</comment>